<dbReference type="PANTHER" id="PTHR41313">
    <property type="entry name" value="ADENINE-SPECIFIC METHYLTRANSFERASE"/>
    <property type="match status" value="1"/>
</dbReference>
<accession>A0A1I3BV98</accession>
<dbReference type="AlphaFoldDB" id="A0A1I3BV98"/>
<reference evidence="3 4" key="1">
    <citation type="submission" date="2016-10" db="EMBL/GenBank/DDBJ databases">
        <authorList>
            <person name="de Groot N.N."/>
        </authorList>
    </citation>
    <scope>NUCLEOTIDE SEQUENCE [LARGE SCALE GENOMIC DNA]</scope>
    <source>
        <strain evidence="3 4">DSM 27630</strain>
    </source>
</reference>
<evidence type="ECO:0000259" key="1">
    <source>
        <dbReference type="Pfam" id="PF02384"/>
    </source>
</evidence>
<dbReference type="Pfam" id="PF21106">
    <property type="entry name" value="YtxK_like"/>
    <property type="match status" value="1"/>
</dbReference>
<dbReference type="InterPro" id="IPR016843">
    <property type="entry name" value="S-AdoMet-dep_Ade-MeTrfase_prd"/>
</dbReference>
<proteinExistence type="predicted"/>
<dbReference type="CDD" id="cd02440">
    <property type="entry name" value="AdoMet_MTases"/>
    <property type="match status" value="1"/>
</dbReference>
<dbReference type="PANTHER" id="PTHR41313:SF1">
    <property type="entry name" value="DNA METHYLASE ADENINE-SPECIFIC DOMAIN-CONTAINING PROTEIN"/>
    <property type="match status" value="1"/>
</dbReference>
<evidence type="ECO:0000259" key="2">
    <source>
        <dbReference type="Pfam" id="PF21106"/>
    </source>
</evidence>
<dbReference type="GO" id="GO:0003677">
    <property type="term" value="F:DNA binding"/>
    <property type="evidence" value="ECO:0007669"/>
    <property type="project" value="InterPro"/>
</dbReference>
<dbReference type="RefSeq" id="WP_092091919.1">
    <property type="nucleotide sequence ID" value="NZ_FOQE01000010.1"/>
</dbReference>
<dbReference type="InterPro" id="IPR003356">
    <property type="entry name" value="DNA_methylase_A-5"/>
</dbReference>
<dbReference type="Gene3D" id="3.40.50.150">
    <property type="entry name" value="Vaccinia Virus protein VP39"/>
    <property type="match status" value="1"/>
</dbReference>
<dbReference type="GO" id="GO:0032259">
    <property type="term" value="P:methylation"/>
    <property type="evidence" value="ECO:0007669"/>
    <property type="project" value="UniProtKB-KW"/>
</dbReference>
<keyword evidence="3" id="KW-0489">Methyltransferase</keyword>
<evidence type="ECO:0000313" key="3">
    <source>
        <dbReference type="EMBL" id="SFH66162.1"/>
    </source>
</evidence>
<gene>
    <name evidence="3" type="ORF">SAMN04489868_1103</name>
</gene>
<dbReference type="Pfam" id="PF02384">
    <property type="entry name" value="N6_Mtase"/>
    <property type="match status" value="1"/>
</dbReference>
<keyword evidence="4" id="KW-1185">Reference proteome</keyword>
<dbReference type="SUPFAM" id="SSF53335">
    <property type="entry name" value="S-adenosyl-L-methionine-dependent methyltransferases"/>
    <property type="match status" value="1"/>
</dbReference>
<keyword evidence="3" id="KW-0808">Transferase</keyword>
<feature type="domain" description="DNA methylase adenine-specific" evidence="1">
    <location>
        <begin position="100"/>
        <end position="317"/>
    </location>
</feature>
<dbReference type="PIRSF" id="PIRSF026567">
    <property type="entry name" value="Adenine_mtase_bact_prd"/>
    <property type="match status" value="1"/>
</dbReference>
<name>A0A1I3BV98_9LACT</name>
<sequence length="335" mass="38006">MSQKDIENLYHQLNESVQCLQSNLDWSYLEALAETGENIIEQALPEELAQILKPASAEKLLKIYQEVDLEKMSAEEIRKSFQLALLKGTKEDKLQTNHQLTPDAIGFLFVYLLDKVRDKSQKKLRLLDLAVGTGNLLETIYNALIAEKIEVEAEGIENDDLLISLAAVSSFLQKQKIKLTHQDAVQDLLVDPVDIVLSDLPVGYYPIDERAKDFQTAAAEGHSFVHHLLIEQSFHYLKEDGFGLFLVPSLLFETSESPALMKMIQHEGYLQGFLHLPKELFANEQSRKSILLVQKKGAHAKQAKQVLLAQIPELKNQAAMVQFMQEVNKWEQENL</sequence>
<dbReference type="InterPro" id="IPR029063">
    <property type="entry name" value="SAM-dependent_MTases_sf"/>
</dbReference>
<dbReference type="OrthoDB" id="9788159at2"/>
<dbReference type="Proteomes" id="UP000198668">
    <property type="component" value="Unassembled WGS sequence"/>
</dbReference>
<feature type="domain" description="YtxK-like N-terminal helical" evidence="2">
    <location>
        <begin position="7"/>
        <end position="88"/>
    </location>
</feature>
<organism evidence="3 4">
    <name type="scientific">Pisciglobus halotolerans</name>
    <dbReference type="NCBI Taxonomy" id="745365"/>
    <lineage>
        <taxon>Bacteria</taxon>
        <taxon>Bacillati</taxon>
        <taxon>Bacillota</taxon>
        <taxon>Bacilli</taxon>
        <taxon>Lactobacillales</taxon>
        <taxon>Carnobacteriaceae</taxon>
    </lineage>
</organism>
<dbReference type="InterPro" id="IPR048375">
    <property type="entry name" value="YtxK-like_N"/>
</dbReference>
<dbReference type="GO" id="GO:0008170">
    <property type="term" value="F:N-methyltransferase activity"/>
    <property type="evidence" value="ECO:0007669"/>
    <property type="project" value="InterPro"/>
</dbReference>
<dbReference type="EMBL" id="FOQE01000010">
    <property type="protein sequence ID" value="SFH66162.1"/>
    <property type="molecule type" value="Genomic_DNA"/>
</dbReference>
<protein>
    <submittedName>
        <fullName evidence="3">Site-specific DNA-methyltransferase (Adenine-specific)</fullName>
    </submittedName>
</protein>
<evidence type="ECO:0000313" key="4">
    <source>
        <dbReference type="Proteomes" id="UP000198668"/>
    </source>
</evidence>
<dbReference type="InterPro" id="IPR052933">
    <property type="entry name" value="DNA_Protect_Modify"/>
</dbReference>
<dbReference type="Gene3D" id="1.10.150.470">
    <property type="match status" value="1"/>
</dbReference>